<keyword evidence="1" id="KW-0812">Transmembrane</keyword>
<reference evidence="3 4" key="1">
    <citation type="submission" date="2020-08" db="EMBL/GenBank/DDBJ databases">
        <title>A Genomic Blueprint of the Chicken Gut Microbiome.</title>
        <authorList>
            <person name="Gilroy R."/>
            <person name="Ravi A."/>
            <person name="Getino M."/>
            <person name="Pursley I."/>
            <person name="Horton D.L."/>
            <person name="Alikhan N.-F."/>
            <person name="Baker D."/>
            <person name="Gharbi K."/>
            <person name="Hall N."/>
            <person name="Watson M."/>
            <person name="Adriaenssens E.M."/>
            <person name="Foster-Nyarko E."/>
            <person name="Jarju S."/>
            <person name="Secka A."/>
            <person name="Antonio M."/>
            <person name="Oren A."/>
            <person name="Chaudhuri R."/>
            <person name="La Ragione R.M."/>
            <person name="Hildebrand F."/>
            <person name="Pallen M.J."/>
        </authorList>
    </citation>
    <scope>NUCLEOTIDE SEQUENCE [LARGE SCALE GENOMIC DNA]</scope>
    <source>
        <strain evidence="3 4">Sa2YVA2</strain>
    </source>
</reference>
<feature type="domain" description="Regulatory protein YycH-like" evidence="2">
    <location>
        <begin position="39"/>
        <end position="254"/>
    </location>
</feature>
<evidence type="ECO:0000259" key="2">
    <source>
        <dbReference type="Pfam" id="PF09648"/>
    </source>
</evidence>
<gene>
    <name evidence="3" type="ORF">H9649_06250</name>
</gene>
<dbReference type="EMBL" id="JACSQN010000004">
    <property type="protein sequence ID" value="MBD7984174.1"/>
    <property type="molecule type" value="Genomic_DNA"/>
</dbReference>
<evidence type="ECO:0000313" key="4">
    <source>
        <dbReference type="Proteomes" id="UP000626786"/>
    </source>
</evidence>
<evidence type="ECO:0000313" key="3">
    <source>
        <dbReference type="EMBL" id="MBD7984174.1"/>
    </source>
</evidence>
<feature type="transmembrane region" description="Helical" evidence="1">
    <location>
        <begin position="9"/>
        <end position="26"/>
    </location>
</feature>
<name>A0ABR8U805_9BACL</name>
<protein>
    <submittedName>
        <fullName evidence="3">Two-component system regulatory protein YycI</fullName>
    </submittedName>
</protein>
<keyword evidence="1" id="KW-0472">Membrane</keyword>
<dbReference type="Gene3D" id="2.40.128.690">
    <property type="entry name" value="YycH protein, domain 3-like"/>
    <property type="match status" value="1"/>
</dbReference>
<sequence>MDWNKTKTIFIVVFSILNIFLYNLYFNQHTDAQSVQTIGKASIEELMKQENITYNLPQTIKDDFSYISAKIKTFSKEELESLLSQSIFIVDNTKIESTMNKPVSIQNNKGEYYFLDFLTKYVWNGSEYEHWETDKKNRSAMFFQQVHGEPIFYSANAMLIIHWDENHEVTKYEQRMLEDFTSFNKKKDLMSQDEAVGSLISRGYVKQDSKILSVSPGYSTRAQPTAESQVFAPTWNINVELKDGSIEEHFINAIEGKVIDFKLEKMKEDDPEDELEDEEVDE</sequence>
<proteinExistence type="predicted"/>
<evidence type="ECO:0000256" key="1">
    <source>
        <dbReference type="SAM" id="Phobius"/>
    </source>
</evidence>
<dbReference type="RefSeq" id="WP_191693860.1">
    <property type="nucleotide sequence ID" value="NZ_JACSQN010000004.1"/>
</dbReference>
<keyword evidence="1" id="KW-1133">Transmembrane helix</keyword>
<organism evidence="3 4">
    <name type="scientific">Sporosarcina quadrami</name>
    <dbReference type="NCBI Taxonomy" id="2762234"/>
    <lineage>
        <taxon>Bacteria</taxon>
        <taxon>Bacillati</taxon>
        <taxon>Bacillota</taxon>
        <taxon>Bacilli</taxon>
        <taxon>Bacillales</taxon>
        <taxon>Caryophanaceae</taxon>
        <taxon>Sporosarcina</taxon>
    </lineage>
</organism>
<dbReference type="InterPro" id="IPR018604">
    <property type="entry name" value="YycI-like"/>
</dbReference>
<accession>A0ABR8U805</accession>
<comment type="caution">
    <text evidence="3">The sequence shown here is derived from an EMBL/GenBank/DDBJ whole genome shotgun (WGS) entry which is preliminary data.</text>
</comment>
<dbReference type="Proteomes" id="UP000626786">
    <property type="component" value="Unassembled WGS sequence"/>
</dbReference>
<keyword evidence="4" id="KW-1185">Reference proteome</keyword>
<dbReference type="Pfam" id="PF09648">
    <property type="entry name" value="YycI"/>
    <property type="match status" value="1"/>
</dbReference>